<feature type="compositionally biased region" description="Low complexity" evidence="10">
    <location>
        <begin position="138"/>
        <end position="149"/>
    </location>
</feature>
<keyword evidence="6" id="KW-0238">DNA-binding</keyword>
<dbReference type="GO" id="GO:0008270">
    <property type="term" value="F:zinc ion binding"/>
    <property type="evidence" value="ECO:0007669"/>
    <property type="project" value="UniProtKB-KW"/>
</dbReference>
<dbReference type="PANTHER" id="PTHR23235">
    <property type="entry name" value="KRUEPPEL-LIKE TRANSCRIPTION FACTOR"/>
    <property type="match status" value="1"/>
</dbReference>
<proteinExistence type="predicted"/>
<reference evidence="13" key="1">
    <citation type="submission" date="2011-08" db="EMBL/GenBank/DDBJ databases">
        <authorList>
            <person name="Rombauts S."/>
        </authorList>
    </citation>
    <scope>NUCLEOTIDE SEQUENCE</scope>
    <source>
        <strain evidence="13">London</strain>
    </source>
</reference>
<feature type="region of interest" description="Disordered" evidence="10">
    <location>
        <begin position="84"/>
        <end position="149"/>
    </location>
</feature>
<keyword evidence="3 9" id="KW-0863">Zinc-finger</keyword>
<dbReference type="Proteomes" id="UP000015104">
    <property type="component" value="Unassembled WGS sequence"/>
</dbReference>
<feature type="compositionally biased region" description="Polar residues" evidence="10">
    <location>
        <begin position="84"/>
        <end position="126"/>
    </location>
</feature>
<dbReference type="FunFam" id="3.30.160.60:FF:001485">
    <property type="entry name" value="Krueppel-related zinc finger protein"/>
    <property type="match status" value="1"/>
</dbReference>
<dbReference type="PANTHER" id="PTHR23235:SF120">
    <property type="entry name" value="KRUPPEL-LIKE FACTOR 15"/>
    <property type="match status" value="1"/>
</dbReference>
<dbReference type="InterPro" id="IPR013087">
    <property type="entry name" value="Znf_C2H2_type"/>
</dbReference>
<dbReference type="Pfam" id="PF13894">
    <property type="entry name" value="zf-C2H2_4"/>
    <property type="match status" value="1"/>
</dbReference>
<evidence type="ECO:0000256" key="2">
    <source>
        <dbReference type="ARBA" id="ARBA00022737"/>
    </source>
</evidence>
<evidence type="ECO:0000256" key="9">
    <source>
        <dbReference type="PROSITE-ProRule" id="PRU00042"/>
    </source>
</evidence>
<dbReference type="eggNOG" id="KOG1721">
    <property type="taxonomic scope" value="Eukaryota"/>
</dbReference>
<feature type="domain" description="C2H2-type" evidence="11">
    <location>
        <begin position="187"/>
        <end position="214"/>
    </location>
</feature>
<evidence type="ECO:0000256" key="1">
    <source>
        <dbReference type="ARBA" id="ARBA00022723"/>
    </source>
</evidence>
<keyword evidence="4" id="KW-0862">Zinc</keyword>
<evidence type="ECO:0000313" key="12">
    <source>
        <dbReference type="EnsemblMetazoa" id="tetur14g03050.1"/>
    </source>
</evidence>
<dbReference type="EMBL" id="CAEY01000211">
    <property type="status" value="NOT_ANNOTATED_CDS"/>
    <property type="molecule type" value="Genomic_DNA"/>
</dbReference>
<evidence type="ECO:0000256" key="3">
    <source>
        <dbReference type="ARBA" id="ARBA00022771"/>
    </source>
</evidence>
<dbReference type="PROSITE" id="PS00028">
    <property type="entry name" value="ZINC_FINGER_C2H2_1"/>
    <property type="match status" value="4"/>
</dbReference>
<gene>
    <name evidence="12" type="primary">107365106</name>
</gene>
<sequence length="297" mass="33251">MSSISSSKQFKQDINLLFNKLHSIISELEAKIVERDESLREEVKQDLIIIQRASCNIDATLTTQPGFTTNQIDQPINLITKSTVDSGNTINRNTSPNSIIKNTSPISQSVITTARSGTSCDNSSSRQDFEAENEPLKNMENSSSSNNQISAQNLHSTSLSSALSLSLSSALSPSSSSSSLNNRVKENRCPMCAQRFTQLNSLKRHIRSHTGERPFPCGYCEKRFVDRERLKVHVRIHTGEKPFSCNLCSRRFSQKSTVKRHMSVHTGLKPFQCGSCSKRFGTRDNLRVHEKSHFQVD</sequence>
<dbReference type="FunFam" id="3.30.160.60:FF:001049">
    <property type="entry name" value="zinc finger protein 319"/>
    <property type="match status" value="1"/>
</dbReference>
<protein>
    <recommendedName>
        <fullName evidence="11">C2H2-type domain-containing protein</fullName>
    </recommendedName>
</protein>
<keyword evidence="7" id="KW-0804">Transcription</keyword>
<dbReference type="FunFam" id="3.30.160.60:FF:000072">
    <property type="entry name" value="zinc finger protein 143 isoform X1"/>
    <property type="match status" value="1"/>
</dbReference>
<dbReference type="KEGG" id="tut:107365106"/>
<name>T1KLN3_TETUR</name>
<evidence type="ECO:0000313" key="13">
    <source>
        <dbReference type="Proteomes" id="UP000015104"/>
    </source>
</evidence>
<evidence type="ECO:0000259" key="11">
    <source>
        <dbReference type="PROSITE" id="PS50157"/>
    </source>
</evidence>
<dbReference type="InterPro" id="IPR036236">
    <property type="entry name" value="Znf_C2H2_sf"/>
</dbReference>
<dbReference type="Gene3D" id="3.30.160.60">
    <property type="entry name" value="Classic Zinc Finger"/>
    <property type="match status" value="4"/>
</dbReference>
<evidence type="ECO:0000256" key="8">
    <source>
        <dbReference type="ARBA" id="ARBA00023242"/>
    </source>
</evidence>
<keyword evidence="5" id="KW-0805">Transcription regulation</keyword>
<evidence type="ECO:0000256" key="10">
    <source>
        <dbReference type="SAM" id="MobiDB-lite"/>
    </source>
</evidence>
<dbReference type="Pfam" id="PF00096">
    <property type="entry name" value="zf-C2H2"/>
    <property type="match status" value="3"/>
</dbReference>
<dbReference type="SMART" id="SM00355">
    <property type="entry name" value="ZnF_C2H2"/>
    <property type="match status" value="4"/>
</dbReference>
<feature type="domain" description="C2H2-type" evidence="11">
    <location>
        <begin position="243"/>
        <end position="270"/>
    </location>
</feature>
<feature type="domain" description="C2H2-type" evidence="11">
    <location>
        <begin position="271"/>
        <end position="297"/>
    </location>
</feature>
<dbReference type="SUPFAM" id="SSF57667">
    <property type="entry name" value="beta-beta-alpha zinc fingers"/>
    <property type="match status" value="2"/>
</dbReference>
<accession>T1KLN3</accession>
<evidence type="ECO:0000256" key="6">
    <source>
        <dbReference type="ARBA" id="ARBA00023125"/>
    </source>
</evidence>
<organism evidence="12 13">
    <name type="scientific">Tetranychus urticae</name>
    <name type="common">Two-spotted spider mite</name>
    <dbReference type="NCBI Taxonomy" id="32264"/>
    <lineage>
        <taxon>Eukaryota</taxon>
        <taxon>Metazoa</taxon>
        <taxon>Ecdysozoa</taxon>
        <taxon>Arthropoda</taxon>
        <taxon>Chelicerata</taxon>
        <taxon>Arachnida</taxon>
        <taxon>Acari</taxon>
        <taxon>Acariformes</taxon>
        <taxon>Trombidiformes</taxon>
        <taxon>Prostigmata</taxon>
        <taxon>Eleutherengona</taxon>
        <taxon>Raphignathae</taxon>
        <taxon>Tetranychoidea</taxon>
        <taxon>Tetranychidae</taxon>
        <taxon>Tetranychus</taxon>
    </lineage>
</organism>
<feature type="domain" description="C2H2-type" evidence="11">
    <location>
        <begin position="215"/>
        <end position="242"/>
    </location>
</feature>
<dbReference type="AlphaFoldDB" id="T1KLN3"/>
<evidence type="ECO:0000256" key="7">
    <source>
        <dbReference type="ARBA" id="ARBA00023163"/>
    </source>
</evidence>
<dbReference type="HOGENOM" id="CLU_937894_0_0_1"/>
<keyword evidence="13" id="KW-1185">Reference proteome</keyword>
<keyword evidence="1" id="KW-0479">Metal-binding</keyword>
<keyword evidence="8" id="KW-0539">Nucleus</keyword>
<dbReference type="OrthoDB" id="6436585at2759"/>
<evidence type="ECO:0000256" key="5">
    <source>
        <dbReference type="ARBA" id="ARBA00023015"/>
    </source>
</evidence>
<dbReference type="PROSITE" id="PS50157">
    <property type="entry name" value="ZINC_FINGER_C2H2_2"/>
    <property type="match status" value="4"/>
</dbReference>
<dbReference type="EnsemblMetazoa" id="tetur14g03050.1">
    <property type="protein sequence ID" value="tetur14g03050.1"/>
    <property type="gene ID" value="tetur14g03050"/>
</dbReference>
<dbReference type="OMA" id="RVKENRC"/>
<evidence type="ECO:0000256" key="4">
    <source>
        <dbReference type="ARBA" id="ARBA00022833"/>
    </source>
</evidence>
<dbReference type="GO" id="GO:0000978">
    <property type="term" value="F:RNA polymerase II cis-regulatory region sequence-specific DNA binding"/>
    <property type="evidence" value="ECO:0007669"/>
    <property type="project" value="TreeGrafter"/>
</dbReference>
<dbReference type="FunFam" id="3.30.160.60:FF:000912">
    <property type="entry name" value="Zinc finger protein 660"/>
    <property type="match status" value="1"/>
</dbReference>
<reference evidence="12" key="2">
    <citation type="submission" date="2015-06" db="UniProtKB">
        <authorList>
            <consortium name="EnsemblMetazoa"/>
        </authorList>
    </citation>
    <scope>IDENTIFICATION</scope>
</reference>
<dbReference type="GO" id="GO:0000981">
    <property type="term" value="F:DNA-binding transcription factor activity, RNA polymerase II-specific"/>
    <property type="evidence" value="ECO:0007669"/>
    <property type="project" value="TreeGrafter"/>
</dbReference>
<keyword evidence="2" id="KW-0677">Repeat</keyword>